<feature type="non-terminal residue" evidence="2">
    <location>
        <position position="1"/>
    </location>
</feature>
<dbReference type="KEGG" id="gtt:GUITHDRAFT_155961"/>
<evidence type="ECO:0000313" key="3">
    <source>
        <dbReference type="EnsemblProtists" id="EKX33662"/>
    </source>
</evidence>
<accession>L1IC31</accession>
<protein>
    <submittedName>
        <fullName evidence="2 3">Uncharacterized protein</fullName>
    </submittedName>
</protein>
<reference evidence="2 4" key="1">
    <citation type="journal article" date="2012" name="Nature">
        <title>Algal genomes reveal evolutionary mosaicism and the fate of nucleomorphs.</title>
        <authorList>
            <consortium name="DOE Joint Genome Institute"/>
            <person name="Curtis B.A."/>
            <person name="Tanifuji G."/>
            <person name="Burki F."/>
            <person name="Gruber A."/>
            <person name="Irimia M."/>
            <person name="Maruyama S."/>
            <person name="Arias M.C."/>
            <person name="Ball S.G."/>
            <person name="Gile G.H."/>
            <person name="Hirakawa Y."/>
            <person name="Hopkins J.F."/>
            <person name="Kuo A."/>
            <person name="Rensing S.A."/>
            <person name="Schmutz J."/>
            <person name="Symeonidi A."/>
            <person name="Elias M."/>
            <person name="Eveleigh R.J."/>
            <person name="Herman E.K."/>
            <person name="Klute M.J."/>
            <person name="Nakayama T."/>
            <person name="Obornik M."/>
            <person name="Reyes-Prieto A."/>
            <person name="Armbrust E.V."/>
            <person name="Aves S.J."/>
            <person name="Beiko R.G."/>
            <person name="Coutinho P."/>
            <person name="Dacks J.B."/>
            <person name="Durnford D.G."/>
            <person name="Fast N.M."/>
            <person name="Green B.R."/>
            <person name="Grisdale C.J."/>
            <person name="Hempel F."/>
            <person name="Henrissat B."/>
            <person name="Hoppner M.P."/>
            <person name="Ishida K."/>
            <person name="Kim E."/>
            <person name="Koreny L."/>
            <person name="Kroth P.G."/>
            <person name="Liu Y."/>
            <person name="Malik S.B."/>
            <person name="Maier U.G."/>
            <person name="McRose D."/>
            <person name="Mock T."/>
            <person name="Neilson J.A."/>
            <person name="Onodera N.T."/>
            <person name="Poole A.M."/>
            <person name="Pritham E.J."/>
            <person name="Richards T.A."/>
            <person name="Rocap G."/>
            <person name="Roy S.W."/>
            <person name="Sarai C."/>
            <person name="Schaack S."/>
            <person name="Shirato S."/>
            <person name="Slamovits C.H."/>
            <person name="Spencer D.F."/>
            <person name="Suzuki S."/>
            <person name="Worden A.Z."/>
            <person name="Zauner S."/>
            <person name="Barry K."/>
            <person name="Bell C."/>
            <person name="Bharti A.K."/>
            <person name="Crow J.A."/>
            <person name="Grimwood J."/>
            <person name="Kramer R."/>
            <person name="Lindquist E."/>
            <person name="Lucas S."/>
            <person name="Salamov A."/>
            <person name="McFadden G.I."/>
            <person name="Lane C.E."/>
            <person name="Keeling P.J."/>
            <person name="Gray M.W."/>
            <person name="Grigoriev I.V."/>
            <person name="Archibald J.M."/>
        </authorList>
    </citation>
    <scope>NUCLEOTIDE SEQUENCE</scope>
    <source>
        <strain evidence="2 4">CCMP2712</strain>
    </source>
</reference>
<feature type="region of interest" description="Disordered" evidence="1">
    <location>
        <begin position="121"/>
        <end position="172"/>
    </location>
</feature>
<evidence type="ECO:0000313" key="4">
    <source>
        <dbReference type="Proteomes" id="UP000011087"/>
    </source>
</evidence>
<dbReference type="EMBL" id="JH993133">
    <property type="protein sequence ID" value="EKX33662.1"/>
    <property type="molecule type" value="Genomic_DNA"/>
</dbReference>
<reference evidence="3" key="3">
    <citation type="submission" date="2016-03" db="UniProtKB">
        <authorList>
            <consortium name="EnsemblProtists"/>
        </authorList>
    </citation>
    <scope>IDENTIFICATION</scope>
</reference>
<organism evidence="2">
    <name type="scientific">Guillardia theta (strain CCMP2712)</name>
    <name type="common">Cryptophyte</name>
    <dbReference type="NCBI Taxonomy" id="905079"/>
    <lineage>
        <taxon>Eukaryota</taxon>
        <taxon>Cryptophyceae</taxon>
        <taxon>Pyrenomonadales</taxon>
        <taxon>Geminigeraceae</taxon>
        <taxon>Guillardia</taxon>
    </lineage>
</organism>
<proteinExistence type="predicted"/>
<dbReference type="AlphaFoldDB" id="L1IC31"/>
<dbReference type="PaxDb" id="55529-EKX33662"/>
<name>L1IC31_GUITC</name>
<dbReference type="HOGENOM" id="CLU_1207541_0_0_1"/>
<feature type="compositionally biased region" description="Basic and acidic residues" evidence="1">
    <location>
        <begin position="86"/>
        <end position="96"/>
    </location>
</feature>
<feature type="region of interest" description="Disordered" evidence="1">
    <location>
        <begin position="65"/>
        <end position="97"/>
    </location>
</feature>
<gene>
    <name evidence="2" type="ORF">GUITHDRAFT_155961</name>
</gene>
<evidence type="ECO:0000256" key="1">
    <source>
        <dbReference type="SAM" id="MobiDB-lite"/>
    </source>
</evidence>
<dbReference type="Proteomes" id="UP000011087">
    <property type="component" value="Unassembled WGS sequence"/>
</dbReference>
<keyword evidence="4" id="KW-1185">Reference proteome</keyword>
<dbReference type="RefSeq" id="XP_005820642.1">
    <property type="nucleotide sequence ID" value="XM_005820585.1"/>
</dbReference>
<dbReference type="GeneID" id="17290415"/>
<dbReference type="EnsemblProtists" id="EKX33662">
    <property type="protein sequence ID" value="EKX33662"/>
    <property type="gene ID" value="GUITHDRAFT_155961"/>
</dbReference>
<evidence type="ECO:0000313" key="2">
    <source>
        <dbReference type="EMBL" id="EKX33662.1"/>
    </source>
</evidence>
<sequence length="230" mass="24959">MSLSPMSGMLADTCRAIGFDYAELWARKVKQAEPSLAGISLGSRTPMSVSPQRSPRLMPLNRAIPDRAKLSSNVNEDDEDVIQPETDSKLDADSKDAASNLSQADIDIKIARHISDDSKRSRFGSYGIDSDGKRSRFGSYGLRNDDGDAGSLWSAFSGKKGKGEADKGGHEKYASKLRYTGDSFLDDSTLHANEQDESKTEALERFLKLADKVNYTKGEGSPGWPGAEAT</sequence>
<reference evidence="4" key="2">
    <citation type="submission" date="2012-11" db="EMBL/GenBank/DDBJ databases">
        <authorList>
            <person name="Kuo A."/>
            <person name="Curtis B.A."/>
            <person name="Tanifuji G."/>
            <person name="Burki F."/>
            <person name="Gruber A."/>
            <person name="Irimia M."/>
            <person name="Maruyama S."/>
            <person name="Arias M.C."/>
            <person name="Ball S.G."/>
            <person name="Gile G.H."/>
            <person name="Hirakawa Y."/>
            <person name="Hopkins J.F."/>
            <person name="Rensing S.A."/>
            <person name="Schmutz J."/>
            <person name="Symeonidi A."/>
            <person name="Elias M."/>
            <person name="Eveleigh R.J."/>
            <person name="Herman E.K."/>
            <person name="Klute M.J."/>
            <person name="Nakayama T."/>
            <person name="Obornik M."/>
            <person name="Reyes-Prieto A."/>
            <person name="Armbrust E.V."/>
            <person name="Aves S.J."/>
            <person name="Beiko R.G."/>
            <person name="Coutinho P."/>
            <person name="Dacks J.B."/>
            <person name="Durnford D.G."/>
            <person name="Fast N.M."/>
            <person name="Green B.R."/>
            <person name="Grisdale C."/>
            <person name="Hempe F."/>
            <person name="Henrissat B."/>
            <person name="Hoppner M.P."/>
            <person name="Ishida K.-I."/>
            <person name="Kim E."/>
            <person name="Koreny L."/>
            <person name="Kroth P.G."/>
            <person name="Liu Y."/>
            <person name="Malik S.-B."/>
            <person name="Maier U.G."/>
            <person name="McRose D."/>
            <person name="Mock T."/>
            <person name="Neilson J.A."/>
            <person name="Onodera N.T."/>
            <person name="Poole A.M."/>
            <person name="Pritham E.J."/>
            <person name="Richards T.A."/>
            <person name="Rocap G."/>
            <person name="Roy S.W."/>
            <person name="Sarai C."/>
            <person name="Schaack S."/>
            <person name="Shirato S."/>
            <person name="Slamovits C.H."/>
            <person name="Spencer D.F."/>
            <person name="Suzuki S."/>
            <person name="Worden A.Z."/>
            <person name="Zauner S."/>
            <person name="Barry K."/>
            <person name="Bell C."/>
            <person name="Bharti A.K."/>
            <person name="Crow J.A."/>
            <person name="Grimwood J."/>
            <person name="Kramer R."/>
            <person name="Lindquist E."/>
            <person name="Lucas S."/>
            <person name="Salamov A."/>
            <person name="McFadden G.I."/>
            <person name="Lane C.E."/>
            <person name="Keeling P.J."/>
            <person name="Gray M.W."/>
            <person name="Grigoriev I.V."/>
            <person name="Archibald J.M."/>
        </authorList>
    </citation>
    <scope>NUCLEOTIDE SEQUENCE</scope>
    <source>
        <strain evidence="4">CCMP2712</strain>
    </source>
</reference>
<feature type="compositionally biased region" description="Basic and acidic residues" evidence="1">
    <location>
        <begin position="161"/>
        <end position="172"/>
    </location>
</feature>